<feature type="non-terminal residue" evidence="4">
    <location>
        <position position="453"/>
    </location>
</feature>
<dbReference type="InterPro" id="IPR046926">
    <property type="entry name" value="GREB1_N"/>
</dbReference>
<proteinExistence type="predicted"/>
<dbReference type="RefSeq" id="XP_021574343.1">
    <property type="nucleotide sequence ID" value="XM_021718668.1"/>
</dbReference>
<dbReference type="AlphaFoldDB" id="A0A3Q0EJQ5"/>
<dbReference type="Pfam" id="PF15782">
    <property type="entry name" value="GREB1_N"/>
    <property type="match status" value="1"/>
</dbReference>
<dbReference type="OrthoDB" id="9989163at2759"/>
<evidence type="ECO:0000256" key="1">
    <source>
        <dbReference type="SAM" id="MobiDB-lite"/>
    </source>
</evidence>
<feature type="region of interest" description="Disordered" evidence="1">
    <location>
        <begin position="87"/>
        <end position="111"/>
    </location>
</feature>
<accession>A0A3Q0EJQ5</accession>
<evidence type="ECO:0000259" key="2">
    <source>
        <dbReference type="Pfam" id="PF15782"/>
    </source>
</evidence>
<organism evidence="3 4">
    <name type="scientific">Carlito syrichta</name>
    <name type="common">Philippine tarsier</name>
    <name type="synonym">Tarsius syrichta</name>
    <dbReference type="NCBI Taxonomy" id="1868482"/>
    <lineage>
        <taxon>Eukaryota</taxon>
        <taxon>Metazoa</taxon>
        <taxon>Chordata</taxon>
        <taxon>Craniata</taxon>
        <taxon>Vertebrata</taxon>
        <taxon>Euteleostomi</taxon>
        <taxon>Mammalia</taxon>
        <taxon>Eutheria</taxon>
        <taxon>Euarchontoglires</taxon>
        <taxon>Primates</taxon>
        <taxon>Haplorrhini</taxon>
        <taxon>Tarsiiformes</taxon>
        <taxon>Tarsiidae</taxon>
        <taxon>Carlito</taxon>
    </lineage>
</organism>
<keyword evidence="3" id="KW-1185">Reference proteome</keyword>
<feature type="domain" description="GREB1 N-terminal" evidence="2">
    <location>
        <begin position="87"/>
        <end position="236"/>
    </location>
</feature>
<dbReference type="InterPro" id="IPR028422">
    <property type="entry name" value="GREB1"/>
</dbReference>
<dbReference type="GeneID" id="103272768"/>
<reference evidence="4" key="1">
    <citation type="submission" date="2025-08" db="UniProtKB">
        <authorList>
            <consortium name="RefSeq"/>
        </authorList>
    </citation>
    <scope>IDENTIFICATION</scope>
</reference>
<dbReference type="KEGG" id="csyr:103272768"/>
<protein>
    <submittedName>
        <fullName evidence="4">GREB1-like protein</fullName>
    </submittedName>
</protein>
<sequence>MGNSYAGQLKSARFEEALHNSIEASLRCSSVVPRPIFSQLYLDTDQHPFSSADVKPKVEDLDKDLVHRYTQNGSLDFSNNLTVNEMEDDEDDEEMSDSNSPPIPYSQKPAPEGSCTTDGFCQAGKDLRLVSLCMEQIDIPAGFLLVGAKSPNLPEHILVCAVDKRFLPDDHGKNALLGFSGNCIGCGERGFRYFTEFSNHINLKLTTQPKKQKHLKYYLVRSSQGVLSKGPLICWKECRSRQSSASCQSIKPNSSVSSTVTPENGTTNGYKSGFTQTGMRFFHMVAQVHDGHIGGRDIKVHANELPVFYGLGDAGRCRDDVLENPVAVAPKLPREAVHGLLGGSDGMDSGPESLHDAKVVTDDLGQSEDAGGLHSTISASITPFDFCGISLMEDGDGVSIDDKLLVLSLDSAMEFAMGGVLLEYVDHVVEVNEGVVDGNSIHFARVQSSPDDQ</sequence>
<dbReference type="GO" id="GO:0001822">
    <property type="term" value="P:kidney development"/>
    <property type="evidence" value="ECO:0007669"/>
    <property type="project" value="TreeGrafter"/>
</dbReference>
<evidence type="ECO:0000313" key="3">
    <source>
        <dbReference type="Proteomes" id="UP000189704"/>
    </source>
</evidence>
<evidence type="ECO:0000313" key="4">
    <source>
        <dbReference type="RefSeq" id="XP_021574343.1"/>
    </source>
</evidence>
<dbReference type="PANTHER" id="PTHR15720:SF12">
    <property type="entry name" value="GREB1-LIKE PROTEIN"/>
    <property type="match status" value="1"/>
</dbReference>
<dbReference type="Proteomes" id="UP000189704">
    <property type="component" value="Unplaced"/>
</dbReference>
<dbReference type="PANTHER" id="PTHR15720">
    <property type="entry name" value="GREB1-RELATED"/>
    <property type="match status" value="1"/>
</dbReference>
<name>A0A3Q0EJQ5_CARSF</name>
<feature type="compositionally biased region" description="Acidic residues" evidence="1">
    <location>
        <begin position="87"/>
        <end position="96"/>
    </location>
</feature>
<gene>
    <name evidence="4" type="primary">LOC103272768</name>
</gene>